<reference evidence="2 3" key="1">
    <citation type="journal article" date="2017" name="Elife">
        <title>Extensive horizontal gene transfer in cheese-associated bacteria.</title>
        <authorList>
            <person name="Bonham K.S."/>
            <person name="Wolfe B.E."/>
            <person name="Dutton R.J."/>
        </authorList>
    </citation>
    <scope>NUCLEOTIDE SEQUENCE [LARGE SCALE GENOMIC DNA]</scope>
    <source>
        <strain evidence="2 3">341_9</strain>
    </source>
</reference>
<dbReference type="OrthoDB" id="4790453at2"/>
<feature type="compositionally biased region" description="Low complexity" evidence="1">
    <location>
        <begin position="42"/>
        <end position="55"/>
    </location>
</feature>
<organism evidence="2 3">
    <name type="scientific">Brachybacterium alimentarium</name>
    <dbReference type="NCBI Taxonomy" id="47845"/>
    <lineage>
        <taxon>Bacteria</taxon>
        <taxon>Bacillati</taxon>
        <taxon>Actinomycetota</taxon>
        <taxon>Actinomycetes</taxon>
        <taxon>Micrococcales</taxon>
        <taxon>Dermabacteraceae</taxon>
        <taxon>Brachybacterium</taxon>
    </lineage>
</organism>
<keyword evidence="3" id="KW-1185">Reference proteome</keyword>
<evidence type="ECO:0000256" key="1">
    <source>
        <dbReference type="SAM" id="MobiDB-lite"/>
    </source>
</evidence>
<feature type="region of interest" description="Disordered" evidence="1">
    <location>
        <begin position="122"/>
        <end position="161"/>
    </location>
</feature>
<proteinExistence type="predicted"/>
<gene>
    <name evidence="2" type="ORF">CIK66_01700</name>
</gene>
<comment type="caution">
    <text evidence="2">The sequence shown here is derived from an EMBL/GenBank/DDBJ whole genome shotgun (WGS) entry which is preliminary data.</text>
</comment>
<feature type="region of interest" description="Disordered" evidence="1">
    <location>
        <begin position="39"/>
        <end position="77"/>
    </location>
</feature>
<dbReference type="EMBL" id="NRGR01000005">
    <property type="protein sequence ID" value="PCC40525.1"/>
    <property type="molecule type" value="Genomic_DNA"/>
</dbReference>
<protein>
    <submittedName>
        <fullName evidence="2">Uncharacterized protein</fullName>
    </submittedName>
</protein>
<evidence type="ECO:0000313" key="3">
    <source>
        <dbReference type="Proteomes" id="UP000218598"/>
    </source>
</evidence>
<dbReference type="RefSeq" id="WP_096196331.1">
    <property type="nucleotide sequence ID" value="NZ_JBQQIH010000021.1"/>
</dbReference>
<dbReference type="AlphaFoldDB" id="A0A2A3YN55"/>
<accession>A0A2A3YN55</accession>
<evidence type="ECO:0000313" key="2">
    <source>
        <dbReference type="EMBL" id="PCC40525.1"/>
    </source>
</evidence>
<name>A0A2A3YN55_9MICO</name>
<sequence>MHHENDPSASTWRDQLIELDLPGVGAITACADPALFADEPEGPTVAPGAAPGAAVDGEDEDELAYRRRRPTTPPAPETVRATLRDRVPFDLEHTWLVLPALGPVLPTLSPEGMIVADLSGGQAPFEARPRPTDPPSRPSREGASAGAPSGGGRTSIRPPERSWFRRPVIAGALRRRGGPVALGALVGSRRDWFEPAAAAREDLLAAHPDQALERALLIAVEQGQAAVLRIGPGGLDVIPTGADPRVPEIEGLDLLVTERPARCPLQGRDGEGPCRPQGGPWIRAAHEAQVNWEARRSLALTVQACGVCFGEPLPPESDQPQVPQLSHRESVVEISRLHLRDGEMVRIDPIAPPR</sequence>
<dbReference type="Proteomes" id="UP000218598">
    <property type="component" value="Unassembled WGS sequence"/>
</dbReference>